<sequence>MAKNYEVTGFCGIVEAVPSSNNNRQQMNVSNEVQNQVRSSYKDQYGGSSSNFTQSYKAREYVDNRSGQTVYKQEAKYTCNDKLVDKQQGVTTEYKTQLKVTKSVYPNKGSSSKSSNNRINYY</sequence>
<reference evidence="2" key="1">
    <citation type="submission" date="2019-07" db="EMBL/GenBank/DDBJ databases">
        <authorList>
            <person name="Alioto T."/>
            <person name="Alioto T."/>
            <person name="Gomez Garrido J."/>
        </authorList>
    </citation>
    <scope>NUCLEOTIDE SEQUENCE</scope>
</reference>
<proteinExistence type="predicted"/>
<accession>A0A5E4G826</accession>
<dbReference type="Proteomes" id="UP001054821">
    <property type="component" value="Chromosome 1"/>
</dbReference>
<dbReference type="OMA" id="PETHYHY"/>
<evidence type="ECO:0000313" key="1">
    <source>
        <dbReference type="EMBL" id="KAI5348773.1"/>
    </source>
</evidence>
<evidence type="ECO:0000313" key="4">
    <source>
        <dbReference type="Proteomes" id="UP001054821"/>
    </source>
</evidence>
<dbReference type="EMBL" id="CABIKO010000405">
    <property type="protein sequence ID" value="VVA35750.1"/>
    <property type="molecule type" value="Genomic_DNA"/>
</dbReference>
<dbReference type="InParanoid" id="A0A5E4G826"/>
<name>A0A5E4G826_PRUDU</name>
<dbReference type="EMBL" id="JAJFAZ020000001">
    <property type="protein sequence ID" value="KAI5348773.1"/>
    <property type="molecule type" value="Genomic_DNA"/>
</dbReference>
<organism evidence="2 3">
    <name type="scientific">Prunus dulcis</name>
    <name type="common">Almond</name>
    <name type="synonym">Amygdalus dulcis</name>
    <dbReference type="NCBI Taxonomy" id="3755"/>
    <lineage>
        <taxon>Eukaryota</taxon>
        <taxon>Viridiplantae</taxon>
        <taxon>Streptophyta</taxon>
        <taxon>Embryophyta</taxon>
        <taxon>Tracheophyta</taxon>
        <taxon>Spermatophyta</taxon>
        <taxon>Magnoliopsida</taxon>
        <taxon>eudicotyledons</taxon>
        <taxon>Gunneridae</taxon>
        <taxon>Pentapetalae</taxon>
        <taxon>rosids</taxon>
        <taxon>fabids</taxon>
        <taxon>Rosales</taxon>
        <taxon>Rosaceae</taxon>
        <taxon>Amygdaloideae</taxon>
        <taxon>Amygdaleae</taxon>
        <taxon>Prunus</taxon>
    </lineage>
</organism>
<protein>
    <submittedName>
        <fullName evidence="2">PREDICTED: cytochrome P450 CYP749A22</fullName>
    </submittedName>
</protein>
<evidence type="ECO:0000313" key="2">
    <source>
        <dbReference type="EMBL" id="VVA35750.1"/>
    </source>
</evidence>
<keyword evidence="4" id="KW-1185">Reference proteome</keyword>
<gene>
    <name evidence="2" type="ORF">ALMOND_2B025440</name>
    <name evidence="1" type="ORF">L3X38_001660</name>
</gene>
<evidence type="ECO:0000313" key="3">
    <source>
        <dbReference type="Proteomes" id="UP000327085"/>
    </source>
</evidence>
<reference evidence="3" key="2">
    <citation type="journal article" date="2020" name="Plant J.">
        <title>Transposons played a major role in the diversification between the closely related almond and peach genomes: results from the almond genome sequence.</title>
        <authorList>
            <person name="Alioto T."/>
            <person name="Alexiou K.G."/>
            <person name="Bardil A."/>
            <person name="Barteri F."/>
            <person name="Castanera R."/>
            <person name="Cruz F."/>
            <person name="Dhingra A."/>
            <person name="Duval H."/>
            <person name="Fernandez I Marti A."/>
            <person name="Frias L."/>
            <person name="Galan B."/>
            <person name="Garcia J.L."/>
            <person name="Howad W."/>
            <person name="Gomez-Garrido J."/>
            <person name="Gut M."/>
            <person name="Julca I."/>
            <person name="Morata J."/>
            <person name="Puigdomenech P."/>
            <person name="Ribeca P."/>
            <person name="Rubio Cabetas M.J."/>
            <person name="Vlasova A."/>
            <person name="Wirthensohn M."/>
            <person name="Garcia-Mas J."/>
            <person name="Gabaldon T."/>
            <person name="Casacuberta J.M."/>
            <person name="Arus P."/>
        </authorList>
    </citation>
    <scope>NUCLEOTIDE SEQUENCE [LARGE SCALE GENOMIC DNA]</scope>
    <source>
        <strain evidence="3">cv. Texas</strain>
    </source>
</reference>
<reference evidence="1 4" key="3">
    <citation type="journal article" date="2022" name="G3 (Bethesda)">
        <title>Whole-genome sequence and methylome profiling of the almond [Prunus dulcis (Mill.) D.A. Webb] cultivar 'Nonpareil'.</title>
        <authorList>
            <person name="D'Amico-Willman K.M."/>
            <person name="Ouma W.Z."/>
            <person name="Meulia T."/>
            <person name="Sideli G.M."/>
            <person name="Gradziel T.M."/>
            <person name="Fresnedo-Ramirez J."/>
        </authorList>
    </citation>
    <scope>NUCLEOTIDE SEQUENCE [LARGE SCALE GENOMIC DNA]</scope>
    <source>
        <strain evidence="1">Clone GOH B32 T37-40</strain>
    </source>
</reference>
<dbReference type="Gramene" id="VVA35750">
    <property type="protein sequence ID" value="VVA35750"/>
    <property type="gene ID" value="Prudul26B025440"/>
</dbReference>
<dbReference type="Proteomes" id="UP000327085">
    <property type="component" value="Chromosome 1"/>
</dbReference>
<dbReference type="AlphaFoldDB" id="A0A5E4G826"/>